<gene>
    <name evidence="2" type="ORF">JCGZ_06386</name>
</gene>
<name>A0A067J9G7_JATCU</name>
<feature type="region of interest" description="Disordered" evidence="1">
    <location>
        <begin position="20"/>
        <end position="45"/>
    </location>
</feature>
<feature type="compositionally biased region" description="Polar residues" evidence="1">
    <location>
        <begin position="36"/>
        <end position="45"/>
    </location>
</feature>
<organism evidence="2 3">
    <name type="scientific">Jatropha curcas</name>
    <name type="common">Barbados nut</name>
    <dbReference type="NCBI Taxonomy" id="180498"/>
    <lineage>
        <taxon>Eukaryota</taxon>
        <taxon>Viridiplantae</taxon>
        <taxon>Streptophyta</taxon>
        <taxon>Embryophyta</taxon>
        <taxon>Tracheophyta</taxon>
        <taxon>Spermatophyta</taxon>
        <taxon>Magnoliopsida</taxon>
        <taxon>eudicotyledons</taxon>
        <taxon>Gunneridae</taxon>
        <taxon>Pentapetalae</taxon>
        <taxon>rosids</taxon>
        <taxon>fabids</taxon>
        <taxon>Malpighiales</taxon>
        <taxon>Euphorbiaceae</taxon>
        <taxon>Crotonoideae</taxon>
        <taxon>Jatropheae</taxon>
        <taxon>Jatropha</taxon>
    </lineage>
</organism>
<protein>
    <submittedName>
        <fullName evidence="2">Uncharacterized protein</fullName>
    </submittedName>
</protein>
<dbReference type="EMBL" id="KK916135">
    <property type="protein sequence ID" value="KDP20401.1"/>
    <property type="molecule type" value="Genomic_DNA"/>
</dbReference>
<evidence type="ECO:0000313" key="3">
    <source>
        <dbReference type="Proteomes" id="UP000027138"/>
    </source>
</evidence>
<sequence length="84" mass="8866">MEARMNEALAAQRTGLIAELGSGNGNGASTMGRDPATSNQGPAATPTVNTQILRLKEPAFPDCKQFGRTEGHFESLPKVCQYGT</sequence>
<proteinExistence type="predicted"/>
<reference evidence="2 3" key="1">
    <citation type="journal article" date="2014" name="PLoS ONE">
        <title>Global Analysis of Gene Expression Profiles in Physic Nut (Jatropha curcas L.) Seedlings Exposed to Salt Stress.</title>
        <authorList>
            <person name="Zhang L."/>
            <person name="Zhang C."/>
            <person name="Wu P."/>
            <person name="Chen Y."/>
            <person name="Li M."/>
            <person name="Jiang H."/>
            <person name="Wu G."/>
        </authorList>
    </citation>
    <scope>NUCLEOTIDE SEQUENCE [LARGE SCALE GENOMIC DNA]</scope>
    <source>
        <strain evidence="3">cv. GZQX0401</strain>
        <tissue evidence="2">Young leaves</tissue>
    </source>
</reference>
<dbReference type="AlphaFoldDB" id="A0A067J9G7"/>
<dbReference type="Proteomes" id="UP000027138">
    <property type="component" value="Unassembled WGS sequence"/>
</dbReference>
<evidence type="ECO:0000256" key="1">
    <source>
        <dbReference type="SAM" id="MobiDB-lite"/>
    </source>
</evidence>
<keyword evidence="3" id="KW-1185">Reference proteome</keyword>
<evidence type="ECO:0000313" key="2">
    <source>
        <dbReference type="EMBL" id="KDP20401.1"/>
    </source>
</evidence>
<accession>A0A067J9G7</accession>